<sequence>MPKRNRRRIISTSESESDDSVVRVDTQNRQQKRRRRESKYDELLSKLRDIEAEIRSNVSNEDNRESDKDKARSKSKIIHEEQKKLQKEAIRSLREPRRQDPATYVVETSRLRPFWVVQHKIDNRDTCFCIMHTNMWLLIKKLKATNELEKLCKSIFCIVTEGDALQEQCLERKCKNCKNKTIGTSTFNPADTITNEKWFTKPVIAMSNSDKDNGIPPEPPDRGKFYIDLGNNGVMEFEEFENNKTENIQVDNKNNDQTPTKKVSEISDNIKTGKLNDEKEVNKSNLNNYINLRSKNRYTFSDSSPYIVHIENKNGNIGKLHRIGTARLILGAVPEIENNILQISVIGRNKVKVELNSHESANKLLQSEKLKIKNYEAYIPNFFLQKKGVIKLVDKDIEENDLISLIQPRFGIHFEILHVKRINRKVTENGTTSYAKTGTIVVTFKGQNIPSQVVIERLVYDVEHYIPRLVQCLKCLRFGHVSSQCRGKERCEKCGGEHNKVTCEETNKTCVLCNGNHSATDRAASCSEFEKQKSIKNIMNTENITYFEANKKYTKFYSTASKINQSTSNRYTITKRKRTGSIDTTNSDSAIKEAHKQILEIPKIQSQPIIHLDRHKKNCKSKLAKKHQRGTGGGPPEPVTTDTFELKDIELTSPACVTGNKEVPEPSIILDDEVIFEEILPSPNVETESVRYIELDNAYMDVTPSVQAPQTPSTSTQNVIPKVK</sequence>
<accession>A0A9P0CYG3</accession>
<evidence type="ECO:0000313" key="3">
    <source>
        <dbReference type="Proteomes" id="UP001153636"/>
    </source>
</evidence>
<keyword evidence="3" id="KW-1185">Reference proteome</keyword>
<proteinExistence type="predicted"/>
<gene>
    <name evidence="2" type="ORF">PSYICH_LOCUS6983</name>
</gene>
<protein>
    <submittedName>
        <fullName evidence="2">Uncharacterized protein</fullName>
    </submittedName>
</protein>
<dbReference type="AlphaFoldDB" id="A0A9P0CYG3"/>
<feature type="region of interest" description="Disordered" evidence="1">
    <location>
        <begin position="1"/>
        <end position="40"/>
    </location>
</feature>
<feature type="region of interest" description="Disordered" evidence="1">
    <location>
        <begin position="54"/>
        <end position="80"/>
    </location>
</feature>
<name>A0A9P0CYG3_9CUCU</name>
<feature type="region of interest" description="Disordered" evidence="1">
    <location>
        <begin position="704"/>
        <end position="724"/>
    </location>
</feature>
<organism evidence="2 3">
    <name type="scientific">Psylliodes chrysocephalus</name>
    <dbReference type="NCBI Taxonomy" id="3402493"/>
    <lineage>
        <taxon>Eukaryota</taxon>
        <taxon>Metazoa</taxon>
        <taxon>Ecdysozoa</taxon>
        <taxon>Arthropoda</taxon>
        <taxon>Hexapoda</taxon>
        <taxon>Insecta</taxon>
        <taxon>Pterygota</taxon>
        <taxon>Neoptera</taxon>
        <taxon>Endopterygota</taxon>
        <taxon>Coleoptera</taxon>
        <taxon>Polyphaga</taxon>
        <taxon>Cucujiformia</taxon>
        <taxon>Chrysomeloidea</taxon>
        <taxon>Chrysomelidae</taxon>
        <taxon>Galerucinae</taxon>
        <taxon>Alticini</taxon>
        <taxon>Psylliodes</taxon>
    </lineage>
</organism>
<dbReference type="Proteomes" id="UP001153636">
    <property type="component" value="Chromosome 2"/>
</dbReference>
<evidence type="ECO:0000256" key="1">
    <source>
        <dbReference type="SAM" id="MobiDB-lite"/>
    </source>
</evidence>
<dbReference type="EMBL" id="OV651814">
    <property type="protein sequence ID" value="CAH1106997.1"/>
    <property type="molecule type" value="Genomic_DNA"/>
</dbReference>
<dbReference type="OrthoDB" id="6779801at2759"/>
<feature type="compositionally biased region" description="Basic and acidic residues" evidence="1">
    <location>
        <begin position="61"/>
        <end position="80"/>
    </location>
</feature>
<reference evidence="2" key="1">
    <citation type="submission" date="2022-01" db="EMBL/GenBank/DDBJ databases">
        <authorList>
            <person name="King R."/>
        </authorList>
    </citation>
    <scope>NUCLEOTIDE SEQUENCE</scope>
</reference>
<evidence type="ECO:0000313" key="2">
    <source>
        <dbReference type="EMBL" id="CAH1106997.1"/>
    </source>
</evidence>